<keyword evidence="1" id="KW-0812">Transmembrane</keyword>
<gene>
    <name evidence="2" type="ORF">CSUI_001065</name>
</gene>
<evidence type="ECO:0000313" key="2">
    <source>
        <dbReference type="EMBL" id="PHJ25086.1"/>
    </source>
</evidence>
<keyword evidence="3" id="KW-1185">Reference proteome</keyword>
<feature type="transmembrane region" description="Helical" evidence="1">
    <location>
        <begin position="46"/>
        <end position="69"/>
    </location>
</feature>
<proteinExistence type="predicted"/>
<dbReference type="AlphaFoldDB" id="A0A2C6LEI5"/>
<organism evidence="2 3">
    <name type="scientific">Cystoisospora suis</name>
    <dbReference type="NCBI Taxonomy" id="483139"/>
    <lineage>
        <taxon>Eukaryota</taxon>
        <taxon>Sar</taxon>
        <taxon>Alveolata</taxon>
        <taxon>Apicomplexa</taxon>
        <taxon>Conoidasida</taxon>
        <taxon>Coccidia</taxon>
        <taxon>Eucoccidiorida</taxon>
        <taxon>Eimeriorina</taxon>
        <taxon>Sarcocystidae</taxon>
        <taxon>Cystoisospora</taxon>
    </lineage>
</organism>
<dbReference type="VEuPathDB" id="ToxoDB:CSUI_001065"/>
<dbReference type="Proteomes" id="UP000221165">
    <property type="component" value="Unassembled WGS sequence"/>
</dbReference>
<accession>A0A2C6LEI5</accession>
<dbReference type="RefSeq" id="XP_067926758.1">
    <property type="nucleotide sequence ID" value="XM_068061271.1"/>
</dbReference>
<evidence type="ECO:0000256" key="1">
    <source>
        <dbReference type="SAM" id="Phobius"/>
    </source>
</evidence>
<name>A0A2C6LEI5_9APIC</name>
<keyword evidence="1" id="KW-1133">Transmembrane helix</keyword>
<comment type="caution">
    <text evidence="2">The sequence shown here is derived from an EMBL/GenBank/DDBJ whole genome shotgun (WGS) entry which is preliminary data.</text>
</comment>
<dbReference type="GeneID" id="94424482"/>
<keyword evidence="1" id="KW-0472">Membrane</keyword>
<evidence type="ECO:0000313" key="3">
    <source>
        <dbReference type="Proteomes" id="UP000221165"/>
    </source>
</evidence>
<protein>
    <submittedName>
        <fullName evidence="2">Guanylate-binding n-terminal domain-containing protein</fullName>
    </submittedName>
</protein>
<sequence>MWLGSLIVLVGLWLVFGIFTLLACLRSAFKFTVQGLWTGLQDRVGLEAAVGIFFACAAVAGAVVFRWYLHRSSRLLAYSTDMPRSSARDSASSYMTHRDTVRASETPNPQQTVYPTPVGASVFGNTTGFMHDSLGVDGDRSRNRYSTMYCG</sequence>
<dbReference type="EMBL" id="MIGC01000424">
    <property type="protein sequence ID" value="PHJ25086.1"/>
    <property type="molecule type" value="Genomic_DNA"/>
</dbReference>
<reference evidence="2 3" key="1">
    <citation type="journal article" date="2017" name="Int. J. Parasitol.">
        <title>The genome of the protozoan parasite Cystoisospora suis and a reverse vaccinology approach to identify vaccine candidates.</title>
        <authorList>
            <person name="Palmieri N."/>
            <person name="Shrestha A."/>
            <person name="Ruttkowski B."/>
            <person name="Beck T."/>
            <person name="Vogl C."/>
            <person name="Tomley F."/>
            <person name="Blake D.P."/>
            <person name="Joachim A."/>
        </authorList>
    </citation>
    <scope>NUCLEOTIDE SEQUENCE [LARGE SCALE GENOMIC DNA]</scope>
    <source>
        <strain evidence="2 3">Wien I</strain>
    </source>
</reference>